<name>A0AA41QBC8_9MICO</name>
<dbReference type="InterPro" id="IPR010662">
    <property type="entry name" value="RBBP9/YdeN"/>
</dbReference>
<dbReference type="Proteomes" id="UP001165405">
    <property type="component" value="Unassembled WGS sequence"/>
</dbReference>
<comment type="caution">
    <text evidence="1">The sequence shown here is derived from an EMBL/GenBank/DDBJ whole genome shotgun (WGS) entry which is preliminary data.</text>
</comment>
<dbReference type="Gene3D" id="3.40.50.1820">
    <property type="entry name" value="alpha/beta hydrolase"/>
    <property type="match status" value="1"/>
</dbReference>
<protein>
    <submittedName>
        <fullName evidence="1">Alpha/beta hydrolase</fullName>
    </submittedName>
</protein>
<dbReference type="SUPFAM" id="SSF53474">
    <property type="entry name" value="alpha/beta-Hydrolases"/>
    <property type="match status" value="1"/>
</dbReference>
<dbReference type="InterPro" id="IPR029058">
    <property type="entry name" value="AB_hydrolase_fold"/>
</dbReference>
<sequence>MRYVTVPGIGGSGPDHWQTLWETDLPATRFAPASWETPEPGDWADALSRAVADPTPGDPTPGTVLVAHSLGCLAAASWLLERGPGGVVAALLVAVPDPSGPAFPLAARDFGVARDRLPVPALVVVSDDDPFDSPGGALGLAAAWGAATVGIGEAGHVNAASGLGAWPQGRDLLGRLVAALSGDVVPPPGFEPGLGRV</sequence>
<reference evidence="1" key="1">
    <citation type="submission" date="2022-01" db="EMBL/GenBank/DDBJ databases">
        <title>Antribacter sp. nov., isolated from Guizhou of China.</title>
        <authorList>
            <person name="Chengliang C."/>
            <person name="Ya Z."/>
        </authorList>
    </citation>
    <scope>NUCLEOTIDE SEQUENCE</scope>
    <source>
        <strain evidence="1">KLBMP 9083</strain>
    </source>
</reference>
<dbReference type="Pfam" id="PF06821">
    <property type="entry name" value="Ser_hydrolase"/>
    <property type="match status" value="1"/>
</dbReference>
<keyword evidence="2" id="KW-1185">Reference proteome</keyword>
<organism evidence="1 2">
    <name type="scientific">Antribacter soli</name>
    <dbReference type="NCBI Taxonomy" id="2910976"/>
    <lineage>
        <taxon>Bacteria</taxon>
        <taxon>Bacillati</taxon>
        <taxon>Actinomycetota</taxon>
        <taxon>Actinomycetes</taxon>
        <taxon>Micrococcales</taxon>
        <taxon>Promicromonosporaceae</taxon>
        <taxon>Antribacter</taxon>
    </lineage>
</organism>
<dbReference type="GO" id="GO:0016787">
    <property type="term" value="F:hydrolase activity"/>
    <property type="evidence" value="ECO:0007669"/>
    <property type="project" value="UniProtKB-KW"/>
</dbReference>
<evidence type="ECO:0000313" key="2">
    <source>
        <dbReference type="Proteomes" id="UP001165405"/>
    </source>
</evidence>
<dbReference type="RefSeq" id="WP_236087748.1">
    <property type="nucleotide sequence ID" value="NZ_JAKGSG010000011.1"/>
</dbReference>
<gene>
    <name evidence="1" type="ORF">L1785_03435</name>
</gene>
<proteinExistence type="predicted"/>
<evidence type="ECO:0000313" key="1">
    <source>
        <dbReference type="EMBL" id="MCF4120022.1"/>
    </source>
</evidence>
<dbReference type="EMBL" id="JAKGSG010000011">
    <property type="protein sequence ID" value="MCF4120022.1"/>
    <property type="molecule type" value="Genomic_DNA"/>
</dbReference>
<accession>A0AA41QBC8</accession>
<keyword evidence="1" id="KW-0378">Hydrolase</keyword>
<dbReference type="AlphaFoldDB" id="A0AA41QBC8"/>